<dbReference type="GO" id="GO:0020037">
    <property type="term" value="F:heme binding"/>
    <property type="evidence" value="ECO:0007669"/>
    <property type="project" value="InterPro"/>
</dbReference>
<evidence type="ECO:0000256" key="1">
    <source>
        <dbReference type="ARBA" id="ARBA00022603"/>
    </source>
</evidence>
<dbReference type="SUPFAM" id="SSF48264">
    <property type="entry name" value="Cytochrome P450"/>
    <property type="match status" value="1"/>
</dbReference>
<dbReference type="InterPro" id="IPR029063">
    <property type="entry name" value="SAM-dependent_MTases_sf"/>
</dbReference>
<dbReference type="AlphaFoldDB" id="A0A6A1WVK8"/>
<dbReference type="PRINTS" id="PR00465">
    <property type="entry name" value="EP450IV"/>
</dbReference>
<dbReference type="InterPro" id="IPR002403">
    <property type="entry name" value="Cyt_P450_E_grp-IV"/>
</dbReference>
<name>A0A6A1WVK8_9ROSI</name>
<accession>A0A6A1WVK8</accession>
<dbReference type="SUPFAM" id="SSF53335">
    <property type="entry name" value="S-adenosyl-L-methionine-dependent methyltransferases"/>
    <property type="match status" value="1"/>
</dbReference>
<protein>
    <submittedName>
        <fullName evidence="6">Jasmonate O-methyltransferase</fullName>
    </submittedName>
</protein>
<keyword evidence="3" id="KW-0479">Metal-binding</keyword>
<dbReference type="GO" id="GO:0008168">
    <property type="term" value="F:methyltransferase activity"/>
    <property type="evidence" value="ECO:0007669"/>
    <property type="project" value="UniProtKB-KW"/>
</dbReference>
<comment type="caution">
    <text evidence="6">The sequence shown here is derived from an EMBL/GenBank/DDBJ whole genome shotgun (WGS) entry which is preliminary data.</text>
</comment>
<dbReference type="EMBL" id="RXIC02000019">
    <property type="protein sequence ID" value="KAB1227747.1"/>
    <property type="molecule type" value="Genomic_DNA"/>
</dbReference>
<dbReference type="GO" id="GO:0016705">
    <property type="term" value="F:oxidoreductase activity, acting on paired donors, with incorporation or reduction of molecular oxygen"/>
    <property type="evidence" value="ECO:0007669"/>
    <property type="project" value="InterPro"/>
</dbReference>
<evidence type="ECO:0000313" key="7">
    <source>
        <dbReference type="Proteomes" id="UP000516437"/>
    </source>
</evidence>
<evidence type="ECO:0000313" key="6">
    <source>
        <dbReference type="EMBL" id="KAB1227747.1"/>
    </source>
</evidence>
<gene>
    <name evidence="6" type="ORF">CJ030_MR1G028894</name>
</gene>
<dbReference type="Gene3D" id="1.10.1200.270">
    <property type="entry name" value="Methyltransferase, alpha-helical capping domain"/>
    <property type="match status" value="1"/>
</dbReference>
<organism evidence="6 7">
    <name type="scientific">Morella rubra</name>
    <name type="common">Chinese bayberry</name>
    <dbReference type="NCBI Taxonomy" id="262757"/>
    <lineage>
        <taxon>Eukaryota</taxon>
        <taxon>Viridiplantae</taxon>
        <taxon>Streptophyta</taxon>
        <taxon>Embryophyta</taxon>
        <taxon>Tracheophyta</taxon>
        <taxon>Spermatophyta</taxon>
        <taxon>Magnoliopsida</taxon>
        <taxon>eudicotyledons</taxon>
        <taxon>Gunneridae</taxon>
        <taxon>Pentapetalae</taxon>
        <taxon>rosids</taxon>
        <taxon>fabids</taxon>
        <taxon>Fagales</taxon>
        <taxon>Myricaceae</taxon>
        <taxon>Morella</taxon>
    </lineage>
</organism>
<dbReference type="InterPro" id="IPR036396">
    <property type="entry name" value="Cyt_P450_sf"/>
</dbReference>
<keyword evidence="2 6" id="KW-0808">Transferase</keyword>
<dbReference type="GO" id="GO:0004497">
    <property type="term" value="F:monooxygenase activity"/>
    <property type="evidence" value="ECO:0007669"/>
    <property type="project" value="InterPro"/>
</dbReference>
<proteinExistence type="predicted"/>
<evidence type="ECO:0000256" key="2">
    <source>
        <dbReference type="ARBA" id="ARBA00022679"/>
    </source>
</evidence>
<dbReference type="Proteomes" id="UP000516437">
    <property type="component" value="Chromosome 1"/>
</dbReference>
<keyword evidence="7" id="KW-1185">Reference proteome</keyword>
<dbReference type="Gene3D" id="3.40.50.150">
    <property type="entry name" value="Vaccinia Virus protein VP39"/>
    <property type="match status" value="1"/>
</dbReference>
<evidence type="ECO:0000256" key="4">
    <source>
        <dbReference type="ARBA" id="ARBA00022842"/>
    </source>
</evidence>
<dbReference type="OrthoDB" id="2789670at2759"/>
<dbReference type="PANTHER" id="PTHR31009">
    <property type="entry name" value="S-ADENOSYL-L-METHIONINE:CARBOXYL METHYLTRANSFERASE FAMILY PROTEIN"/>
    <property type="match status" value="1"/>
</dbReference>
<dbReference type="GO" id="GO:0005506">
    <property type="term" value="F:iron ion binding"/>
    <property type="evidence" value="ECO:0007669"/>
    <property type="project" value="InterPro"/>
</dbReference>
<keyword evidence="1 6" id="KW-0489">Methyltransferase</keyword>
<dbReference type="InterPro" id="IPR005299">
    <property type="entry name" value="MeTrfase_7"/>
</dbReference>
<sequence>MEIVQVLHMNKGAGETSYAKNSSVQSKIISIAKPVMEEAILQVLMSTNLLESMGIADLGCSSGPNTLLVISEMMDIVHAKCFRQGRPMPELRISLNDLYNNDFNNIFGSLPAFFDQMKAEKGAGFGPYFISGVAGSFYGRLFPRQSLHFVHSSSSLHWLSQVPPGLETEASTAMNKGKIYISKSSPQRVLDSYLLQFQKDFSLFLKSRSEELVPGGGIVLSFMGRRSRDPTAEESCYQWELLAQALMSMVLEGLIPEEKVDAFNAPYYAPCAEELQLEIQKEGSFIIDRLEAFEIDWDGGEEVWINTVDQTLSSGQRVAKTIRAVVEPMLESHFGRDIMVELFQRENYYFLLLHEHPCLLRFTRKQAKQVSPSIYPIEGRKMLLESNYCDDDVTLEYAVVAKPRVEFQGMAPPPWLLSSDHTSSDSTNGTVPPGSLGLPFIGETMQFMASINSGKGFYDFVRVRHLRYGNCFRTNLFGETHVFVSSTESAKEILNNDLGRFTKRYIRSIAELVGDQSLLCANPQHHKLIRSRLANFFSTASTSVFIQQFDELVVETLGRWEHGSTVVVLHEAFKGRKRIMNILEKAISERRRGAEAFEHEDFLQRMLMNDDKACSDEASRLTDAEIKDNILTMIIAGQDTTASAITWMVKFLDENQDVLEALRKEQLHMAKKTAPKPYLSLEDLAEMPYASKVVKEALRMASVVPWFPRPALQDCEIEGFKIKRGWNVNINAKSIHLDPMVYNDPNQFNPTRYDVGLSVHGNPHSFSFINSGELRNLQLTRFCCPSPIMDIGRVKTVQLLSLRDGREDLPWDDFGQSNDAGLSPPSSHQIQGIPQWNHQSSWAHHDIVSSTLLKVIDPDTSTEKWALFSRLRSGCPVHVTRITEDMAFDSTHKDE</sequence>
<reference evidence="6 7" key="1">
    <citation type="journal article" date="2019" name="Plant Biotechnol. J.">
        <title>The red bayberry genome and genetic basis of sex determination.</title>
        <authorList>
            <person name="Jia H.M."/>
            <person name="Jia H.J."/>
            <person name="Cai Q.L."/>
            <person name="Wang Y."/>
            <person name="Zhao H.B."/>
            <person name="Yang W.F."/>
            <person name="Wang G.Y."/>
            <person name="Li Y.H."/>
            <person name="Zhan D.L."/>
            <person name="Shen Y.T."/>
            <person name="Niu Q.F."/>
            <person name="Chang L."/>
            <person name="Qiu J."/>
            <person name="Zhao L."/>
            <person name="Xie H.B."/>
            <person name="Fu W.Y."/>
            <person name="Jin J."/>
            <person name="Li X.W."/>
            <person name="Jiao Y."/>
            <person name="Zhou C.C."/>
            <person name="Tu T."/>
            <person name="Chai C.Y."/>
            <person name="Gao J.L."/>
            <person name="Fan L.J."/>
            <person name="van de Weg E."/>
            <person name="Wang J.Y."/>
            <person name="Gao Z.S."/>
        </authorList>
    </citation>
    <scope>NUCLEOTIDE SEQUENCE [LARGE SCALE GENOMIC DNA]</scope>
    <source>
        <tissue evidence="6">Leaves</tissue>
    </source>
</reference>
<keyword evidence="4" id="KW-0460">Magnesium</keyword>
<dbReference type="Pfam" id="PF03492">
    <property type="entry name" value="Methyltransf_7"/>
    <property type="match status" value="1"/>
</dbReference>
<dbReference type="InterPro" id="IPR001128">
    <property type="entry name" value="Cyt_P450"/>
</dbReference>
<dbReference type="GO" id="GO:0032259">
    <property type="term" value="P:methylation"/>
    <property type="evidence" value="ECO:0007669"/>
    <property type="project" value="UniProtKB-KW"/>
</dbReference>
<keyword evidence="5" id="KW-0408">Iron</keyword>
<evidence type="ECO:0000256" key="3">
    <source>
        <dbReference type="ARBA" id="ARBA00022723"/>
    </source>
</evidence>
<dbReference type="Gene3D" id="1.10.630.10">
    <property type="entry name" value="Cytochrome P450"/>
    <property type="match status" value="1"/>
</dbReference>
<dbReference type="Pfam" id="PF00067">
    <property type="entry name" value="p450"/>
    <property type="match status" value="2"/>
</dbReference>
<dbReference type="InterPro" id="IPR042086">
    <property type="entry name" value="MeTrfase_capping"/>
</dbReference>
<evidence type="ECO:0000256" key="5">
    <source>
        <dbReference type="ARBA" id="ARBA00023004"/>
    </source>
</evidence>